<accession>F2UJ99</accession>
<sequence>MAPVMRGFVIAKLTKDIAVGGVLATIGALGWYNYVYSFEKESMARLRVDNTIKFQEQQKQ</sequence>
<evidence type="ECO:0000256" key="1">
    <source>
        <dbReference type="SAM" id="Phobius"/>
    </source>
</evidence>
<dbReference type="KEGG" id="sre:PTSG_08290"/>
<organism evidence="3">
    <name type="scientific">Salpingoeca rosetta (strain ATCC 50818 / BSB-021)</name>
    <dbReference type="NCBI Taxonomy" id="946362"/>
    <lineage>
        <taxon>Eukaryota</taxon>
        <taxon>Choanoflagellata</taxon>
        <taxon>Craspedida</taxon>
        <taxon>Salpingoecidae</taxon>
        <taxon>Salpingoeca</taxon>
    </lineage>
</organism>
<proteinExistence type="predicted"/>
<reference evidence="2" key="1">
    <citation type="submission" date="2009-08" db="EMBL/GenBank/DDBJ databases">
        <title>Annotation of Salpingoeca rosetta.</title>
        <authorList>
            <consortium name="The Broad Institute Genome Sequencing Platform"/>
            <person name="Russ C."/>
            <person name="Cuomo C."/>
            <person name="Burger G."/>
            <person name="Gray M.W."/>
            <person name="Holland P.W.H."/>
            <person name="King N."/>
            <person name="Lang F.B.F."/>
            <person name="Roger A.J."/>
            <person name="Ruiz-Trillo I."/>
            <person name="Young S.K."/>
            <person name="Zeng Q."/>
            <person name="Gargeya S."/>
            <person name="Alvarado L."/>
            <person name="Berlin A."/>
            <person name="Chapman S.B."/>
            <person name="Chen Z."/>
            <person name="Freedman E."/>
            <person name="Gellesch M."/>
            <person name="Goldberg J."/>
            <person name="Griggs A."/>
            <person name="Gujja S."/>
            <person name="Heilman E."/>
            <person name="Heiman D."/>
            <person name="Howarth C."/>
            <person name="Mehta T."/>
            <person name="Neiman D."/>
            <person name="Pearson M."/>
            <person name="Roberts A."/>
            <person name="Saif S."/>
            <person name="Shea T."/>
            <person name="Shenoy N."/>
            <person name="Sisk P."/>
            <person name="Stolte C."/>
            <person name="Sykes S."/>
            <person name="White J."/>
            <person name="Yandava C."/>
            <person name="Haas B."/>
            <person name="Nusbaum C."/>
            <person name="Birren B."/>
        </authorList>
    </citation>
    <scope>NUCLEOTIDE SEQUENCE [LARGE SCALE GENOMIC DNA]</scope>
    <source>
        <strain evidence="2">ATCC 50818</strain>
    </source>
</reference>
<keyword evidence="1" id="KW-0472">Membrane</keyword>
<dbReference type="Proteomes" id="UP000007799">
    <property type="component" value="Unassembled WGS sequence"/>
</dbReference>
<keyword evidence="1" id="KW-1133">Transmembrane helix</keyword>
<dbReference type="GeneID" id="16071099"/>
<dbReference type="RefSeq" id="XP_004990542.1">
    <property type="nucleotide sequence ID" value="XM_004990485.1"/>
</dbReference>
<evidence type="ECO:0000313" key="2">
    <source>
        <dbReference type="EMBL" id="EGD77198.1"/>
    </source>
</evidence>
<keyword evidence="1" id="KW-0812">Transmembrane</keyword>
<keyword evidence="3" id="KW-1185">Reference proteome</keyword>
<gene>
    <name evidence="2" type="ORF">PTSG_08290</name>
</gene>
<dbReference type="InParanoid" id="F2UJ99"/>
<dbReference type="AlphaFoldDB" id="F2UJ99"/>
<protein>
    <submittedName>
        <fullName evidence="2">Uncharacterized protein</fullName>
    </submittedName>
</protein>
<evidence type="ECO:0000313" key="3">
    <source>
        <dbReference type="Proteomes" id="UP000007799"/>
    </source>
</evidence>
<name>F2UJ99_SALR5</name>
<dbReference type="EMBL" id="GL832977">
    <property type="protein sequence ID" value="EGD77198.1"/>
    <property type="molecule type" value="Genomic_DNA"/>
</dbReference>
<feature type="transmembrane region" description="Helical" evidence="1">
    <location>
        <begin position="17"/>
        <end position="36"/>
    </location>
</feature>